<dbReference type="Pfam" id="PF13578">
    <property type="entry name" value="Methyltransf_24"/>
    <property type="match status" value="1"/>
</dbReference>
<protein>
    <recommendedName>
        <fullName evidence="3">Methyltransferase family protein</fullName>
    </recommendedName>
</protein>
<evidence type="ECO:0008006" key="3">
    <source>
        <dbReference type="Google" id="ProtNLM"/>
    </source>
</evidence>
<comment type="caution">
    <text evidence="1">The sequence shown here is derived from an EMBL/GenBank/DDBJ whole genome shotgun (WGS) entry which is preliminary data.</text>
</comment>
<reference evidence="2" key="1">
    <citation type="journal article" date="2019" name="Int. J. Syst. Evol. Microbiol.">
        <title>The Global Catalogue of Microorganisms (GCM) 10K type strain sequencing project: providing services to taxonomists for standard genome sequencing and annotation.</title>
        <authorList>
            <consortium name="The Broad Institute Genomics Platform"/>
            <consortium name="The Broad Institute Genome Sequencing Center for Infectious Disease"/>
            <person name="Wu L."/>
            <person name="Ma J."/>
        </authorList>
    </citation>
    <scope>NUCLEOTIDE SEQUENCE [LARGE SCALE GENOMIC DNA]</scope>
    <source>
        <strain evidence="2">JCM 13004</strain>
    </source>
</reference>
<organism evidence="1 2">
    <name type="scientific">Kitasatospora nipponensis</name>
    <dbReference type="NCBI Taxonomy" id="258049"/>
    <lineage>
        <taxon>Bacteria</taxon>
        <taxon>Bacillati</taxon>
        <taxon>Actinomycetota</taxon>
        <taxon>Actinomycetes</taxon>
        <taxon>Kitasatosporales</taxon>
        <taxon>Streptomycetaceae</taxon>
        <taxon>Kitasatospora</taxon>
    </lineage>
</organism>
<gene>
    <name evidence="1" type="ORF">GCM10009665_67250</name>
</gene>
<dbReference type="SUPFAM" id="SSF53335">
    <property type="entry name" value="S-adenosyl-L-methionine-dependent methyltransferases"/>
    <property type="match status" value="1"/>
</dbReference>
<evidence type="ECO:0000313" key="2">
    <source>
        <dbReference type="Proteomes" id="UP001500037"/>
    </source>
</evidence>
<dbReference type="RefSeq" id="WP_344445955.1">
    <property type="nucleotide sequence ID" value="NZ_BAAALF010000199.1"/>
</dbReference>
<dbReference type="Proteomes" id="UP001500037">
    <property type="component" value="Unassembled WGS sequence"/>
</dbReference>
<dbReference type="InterPro" id="IPR029063">
    <property type="entry name" value="SAM-dependent_MTases_sf"/>
</dbReference>
<keyword evidence="2" id="KW-1185">Reference proteome</keyword>
<name>A0ABP4HJI0_9ACTN</name>
<accession>A0ABP4HJI0</accession>
<proteinExistence type="predicted"/>
<sequence length="269" mass="30115">MAGLLRSHGEHRVRRFARAFAADPVEALLYLPEEVSRQFEHPVDYPVDADWEQHLHHLLGAPWPCPQTPRAAALWSAVVAELRARGLAFGRHTYGQYSDADESLARAVWCTVVHRRAEVVVETGVARGVISRFVLAALEQNGGGHLWSVDLPHPFERSLHDQTGAAVPERYRPSWTYIEGSSRRRLPRLTRELGRVDVFVHDSLHTARNTRFEMGRIAEVLAPDGVMLIDDISTHQGFAPWLLDRPHAASLVCPSADGEGLFGVVRLRP</sequence>
<evidence type="ECO:0000313" key="1">
    <source>
        <dbReference type="EMBL" id="GAA1269261.1"/>
    </source>
</evidence>
<dbReference type="EMBL" id="BAAALF010000199">
    <property type="protein sequence ID" value="GAA1269261.1"/>
    <property type="molecule type" value="Genomic_DNA"/>
</dbReference>
<dbReference type="Gene3D" id="3.40.50.150">
    <property type="entry name" value="Vaccinia Virus protein VP39"/>
    <property type="match status" value="1"/>
</dbReference>